<evidence type="ECO:0000313" key="3">
    <source>
        <dbReference type="Proteomes" id="UP000295602"/>
    </source>
</evidence>
<dbReference type="KEGG" id="vg:55811782"/>
<name>A0A482IJ39_9CAUD</name>
<proteinExistence type="predicted"/>
<dbReference type="GeneID" id="55811782"/>
<feature type="compositionally biased region" description="Polar residues" evidence="1">
    <location>
        <begin position="39"/>
        <end position="53"/>
    </location>
</feature>
<protein>
    <submittedName>
        <fullName evidence="2">Relaxase/mobilization nuclease domain protein</fullName>
    </submittedName>
</protein>
<feature type="region of interest" description="Disordered" evidence="1">
    <location>
        <begin position="37"/>
        <end position="64"/>
    </location>
</feature>
<reference evidence="2 3" key="1">
    <citation type="submission" date="2019-01" db="EMBL/GenBank/DDBJ databases">
        <authorList>
            <person name="Bleriot I."/>
            <person name="Guijarro P."/>
            <person name="Trastoy R."/>
            <person name="Blasco L."/>
            <person name="Fernandez-Garcia L."/>
            <person name="Ambroa A."/>
            <person name="Perez-Nadales E."/>
            <person name="Fernandez-Cuenca F."/>
            <person name="Torre-Cisneros J."/>
            <person name="Oteo J."/>
            <person name="Oliver A."/>
            <person name="Canton R."/>
            <person name="Kidd T."/>
            <person name="Navarro F."/>
            <person name="Miro E."/>
            <person name="Pascual A."/>
            <person name="Bou G."/>
            <person name="Martinez-Martinez L."/>
            <person name="Tomas M."/>
        </authorList>
    </citation>
    <scope>NUCLEOTIDE SEQUENCE [LARGE SCALE GENOMIC DNA]</scope>
</reference>
<accession>A0A482IJ39</accession>
<dbReference type="EMBL" id="MK416011">
    <property type="protein sequence ID" value="QBP08066.1"/>
    <property type="molecule type" value="Genomic_DNA"/>
</dbReference>
<evidence type="ECO:0000256" key="1">
    <source>
        <dbReference type="SAM" id="MobiDB-lite"/>
    </source>
</evidence>
<keyword evidence="3" id="KW-1185">Reference proteome</keyword>
<organism evidence="2 3">
    <name type="scientific">Klebsiella phage ST437-OXA245phi4.1</name>
    <dbReference type="NCBI Taxonomy" id="2510486"/>
    <lineage>
        <taxon>Viruses</taxon>
        <taxon>Duplodnaviria</taxon>
        <taxon>Heunggongvirae</taxon>
        <taxon>Uroviricota</taxon>
        <taxon>Caudoviricetes</taxon>
        <taxon>Peduoviridae</taxon>
        <taxon>Gegevirus</taxon>
        <taxon>Gegevirus ST437OXA245phi41</taxon>
    </lineage>
</organism>
<dbReference type="Proteomes" id="UP000295602">
    <property type="component" value="Segment"/>
</dbReference>
<sequence>MPSIYPAQSKENSLNPNLLGLLIGPTKSSVVFALPITRPPSQDKTTHNISHNPFTLRPRPRPEG</sequence>
<dbReference type="RefSeq" id="YP_009882483.1">
    <property type="nucleotide sequence ID" value="NC_049448.1"/>
</dbReference>
<evidence type="ECO:0000313" key="2">
    <source>
        <dbReference type="EMBL" id="QBP08066.1"/>
    </source>
</evidence>